<reference evidence="2 3" key="1">
    <citation type="submission" date="2020-08" db="EMBL/GenBank/DDBJ databases">
        <title>Sequencing the genomes of 1000 actinobacteria strains.</title>
        <authorList>
            <person name="Klenk H.-P."/>
        </authorList>
    </citation>
    <scope>NUCLEOTIDE SEQUENCE [LARGE SCALE GENOMIC DNA]</scope>
    <source>
        <strain evidence="2 3">DSM 44936</strain>
    </source>
</reference>
<name>A0A7X0IBR3_9ACTN</name>
<gene>
    <name evidence="2" type="ORF">BJ992_001713</name>
</gene>
<comment type="caution">
    <text evidence="2">The sequence shown here is derived from an EMBL/GenBank/DDBJ whole genome shotgun (WGS) entry which is preliminary data.</text>
</comment>
<feature type="signal peptide" evidence="1">
    <location>
        <begin position="1"/>
        <end position="28"/>
    </location>
</feature>
<dbReference type="EMBL" id="JACHIU010000001">
    <property type="protein sequence ID" value="MBB6472282.1"/>
    <property type="molecule type" value="Genomic_DNA"/>
</dbReference>
<evidence type="ECO:0000256" key="1">
    <source>
        <dbReference type="SAM" id="SignalP"/>
    </source>
</evidence>
<protein>
    <submittedName>
        <fullName evidence="2">Alpha-glucoside transport system substrate-binding protein</fullName>
    </submittedName>
</protein>
<dbReference type="AlphaFoldDB" id="A0A7X0IBR3"/>
<dbReference type="Gene3D" id="3.40.190.10">
    <property type="entry name" value="Periplasmic binding protein-like II"/>
    <property type="match status" value="1"/>
</dbReference>
<dbReference type="Proteomes" id="UP000555564">
    <property type="component" value="Unassembled WGS sequence"/>
</dbReference>
<proteinExistence type="predicted"/>
<dbReference type="PROSITE" id="PS51318">
    <property type="entry name" value="TAT"/>
    <property type="match status" value="1"/>
</dbReference>
<keyword evidence="3" id="KW-1185">Reference proteome</keyword>
<dbReference type="PROSITE" id="PS51257">
    <property type="entry name" value="PROKAR_LIPOPROTEIN"/>
    <property type="match status" value="1"/>
</dbReference>
<evidence type="ECO:0000313" key="2">
    <source>
        <dbReference type="EMBL" id="MBB6472282.1"/>
    </source>
</evidence>
<accession>A0A7X0IBR3</accession>
<evidence type="ECO:0000313" key="3">
    <source>
        <dbReference type="Proteomes" id="UP000555564"/>
    </source>
</evidence>
<dbReference type="RefSeq" id="WP_184979367.1">
    <property type="nucleotide sequence ID" value="NZ_BAAALO010000012.1"/>
</dbReference>
<keyword evidence="1" id="KW-0732">Signal</keyword>
<sequence>MPDPLTRRQAVVLLGLSAAAGLTGCSTAGVSVAVPWSGWELARFREVVRELGGDAVVFSAGDSIEALLKNPVAPSARPDAVVVPRVGALGGGIGASPAPQVPPGPAGWRTRFPLGGRGEWFKVAHKSLVWYRQECTAFREAAPDLPLPWDAWRRYCATAGRPVLSVGAADGWVLTDWFENVLLGVDPEVYGELTAYLKGRQDGPPGTRTVAVVTEALERLKALWEIDGVFPGGGRRALQTSFHESILDVFYYGHAQMVAAGDFAYPVITRFCGKGADIARLARFPAVDPGKAHILVAGDAADPQAAPGTDFVRELCGERGQDAVRRTWLPEGGFISPDPLAEGYPDVLTRYVGQVHGDKVAFDLSDQLTGRLSGGNGRGLWRVLTRFFSEVTGVTSRDGDAVATARAAIVGVGR</sequence>
<feature type="chain" id="PRO_5039416212" evidence="1">
    <location>
        <begin position="29"/>
        <end position="414"/>
    </location>
</feature>
<dbReference type="InterPro" id="IPR006311">
    <property type="entry name" value="TAT_signal"/>
</dbReference>
<organism evidence="2 3">
    <name type="scientific">Sphaerisporangium rubeum</name>
    <dbReference type="NCBI Taxonomy" id="321317"/>
    <lineage>
        <taxon>Bacteria</taxon>
        <taxon>Bacillati</taxon>
        <taxon>Actinomycetota</taxon>
        <taxon>Actinomycetes</taxon>
        <taxon>Streptosporangiales</taxon>
        <taxon>Streptosporangiaceae</taxon>
        <taxon>Sphaerisporangium</taxon>
    </lineage>
</organism>